<comment type="similarity">
    <text evidence="12">Belongs to the glycosyltransferase group 1 family. Glycosyltransferase 4 subfamily.</text>
</comment>
<evidence type="ECO:0000256" key="5">
    <source>
        <dbReference type="ARBA" id="ARBA00022676"/>
    </source>
</evidence>
<dbReference type="InterPro" id="IPR031814">
    <property type="entry name" value="ALG11_N"/>
</dbReference>
<dbReference type="SUPFAM" id="SSF53756">
    <property type="entry name" value="UDP-Glycosyltransferase/glycogen phosphorylase"/>
    <property type="match status" value="1"/>
</dbReference>
<keyword evidence="6 12" id="KW-0808">Transferase</keyword>
<dbReference type="GO" id="GO:0004377">
    <property type="term" value="F:GDP-Man:Man(3)GlcNAc(2)-PP-Dol alpha-1,2-mannosyltransferase activity"/>
    <property type="evidence" value="ECO:0007669"/>
    <property type="project" value="UniProtKB-UniRule"/>
</dbReference>
<evidence type="ECO:0000259" key="15">
    <source>
        <dbReference type="Pfam" id="PF15924"/>
    </source>
</evidence>
<evidence type="ECO:0000259" key="14">
    <source>
        <dbReference type="Pfam" id="PF00534"/>
    </source>
</evidence>
<keyword evidence="5 12" id="KW-0328">Glycosyltransferase</keyword>
<evidence type="ECO:0000313" key="17">
    <source>
        <dbReference type="Proteomes" id="UP000269721"/>
    </source>
</evidence>
<evidence type="ECO:0000256" key="3">
    <source>
        <dbReference type="ARBA" id="ARBA00012645"/>
    </source>
</evidence>
<evidence type="ECO:0000256" key="11">
    <source>
        <dbReference type="ARBA" id="ARBA00045065"/>
    </source>
</evidence>
<evidence type="ECO:0000256" key="6">
    <source>
        <dbReference type="ARBA" id="ARBA00022679"/>
    </source>
</evidence>
<keyword evidence="9" id="KW-1133">Transmembrane helix</keyword>
<dbReference type="GO" id="GO:0006487">
    <property type="term" value="P:protein N-linked glycosylation"/>
    <property type="evidence" value="ECO:0007669"/>
    <property type="project" value="TreeGrafter"/>
</dbReference>
<protein>
    <recommendedName>
        <fullName evidence="4 12">GDP-Man:Man(3)GlcNAc(2)-PP-Dol alpha-1,2-mannosyltransferase</fullName>
        <ecNumber evidence="3 12">2.4.1.131</ecNumber>
    </recommendedName>
</protein>
<feature type="domain" description="Glycosyl transferase family 1" evidence="14">
    <location>
        <begin position="268"/>
        <end position="444"/>
    </location>
</feature>
<dbReference type="InterPro" id="IPR001296">
    <property type="entry name" value="Glyco_trans_1"/>
</dbReference>
<dbReference type="PANTHER" id="PTHR45919">
    <property type="entry name" value="GDP-MAN:MAN(3)GLCNAC(2)-PP-DOL ALPHA-1,2-MANNOSYLTRANSFERASE"/>
    <property type="match status" value="1"/>
</dbReference>
<dbReference type="OrthoDB" id="2276068at2759"/>
<name>A0A4P9W9Q3_9FUNG</name>
<feature type="chain" id="PRO_5020782868" description="GDP-Man:Man(3)GlcNAc(2)-PP-Dol alpha-1,2-mannosyltransferase" evidence="13">
    <location>
        <begin position="28"/>
        <end position="477"/>
    </location>
</feature>
<dbReference type="PANTHER" id="PTHR45919:SF1">
    <property type="entry name" value="GDP-MAN:MAN(3)GLCNAC(2)-PP-DOL ALPHA-1,2-MANNOSYLTRANSFERASE"/>
    <property type="match status" value="1"/>
</dbReference>
<dbReference type="EC" id="2.4.1.131" evidence="3 12"/>
<accession>A0A4P9W9Q3</accession>
<proteinExistence type="inferred from homology"/>
<organism evidence="16 17">
    <name type="scientific">Blyttiomyces helicus</name>
    <dbReference type="NCBI Taxonomy" id="388810"/>
    <lineage>
        <taxon>Eukaryota</taxon>
        <taxon>Fungi</taxon>
        <taxon>Fungi incertae sedis</taxon>
        <taxon>Chytridiomycota</taxon>
        <taxon>Chytridiomycota incertae sedis</taxon>
        <taxon>Chytridiomycetes</taxon>
        <taxon>Chytridiomycetes incertae sedis</taxon>
        <taxon>Blyttiomyces</taxon>
    </lineage>
</organism>
<dbReference type="AlphaFoldDB" id="A0A4P9W9Q3"/>
<keyword evidence="13" id="KW-0732">Signal</keyword>
<dbReference type="Pfam" id="PF15924">
    <property type="entry name" value="ALG11_N"/>
    <property type="match status" value="1"/>
</dbReference>
<evidence type="ECO:0000256" key="10">
    <source>
        <dbReference type="ARBA" id="ARBA00023136"/>
    </source>
</evidence>
<evidence type="ECO:0000256" key="7">
    <source>
        <dbReference type="ARBA" id="ARBA00022692"/>
    </source>
</evidence>
<feature type="signal peptide" evidence="13">
    <location>
        <begin position="1"/>
        <end position="27"/>
    </location>
</feature>
<keyword evidence="10" id="KW-0472">Membrane</keyword>
<sequence length="477" mass="53681">MIFLKLAFLALSAALLWVYSLLPSRRANRRSAVNIPTAANVVAFFHPFCDCGGGGERVLWTAVRAMLLEWPDMVCVIYTWDKAGTKAEVLAIVKTQFDIDIDPKGVEFVRLRTWRWLEASGYKRLTLILQSLGAVLTATEALWLFVPDVFIDTIGYAFTYPLAKLIFGCKVATYVHYPTISSDMLSKVKKRESGFNNAGAIANSAWLSEAKLWYYRVFSVAYGIVGASADVIMVNSSWTRGHIDEIWKAPRRTRIVYPPCDTAGLEQIPLEDREQMIVSVAQFRPEKAHALQVEAFHLLLERHPEFKSGPSRARLVLIGGTRNEGDRSRVSVLKQQIVSLELQDHVEIIENAHHDVLRDNYRRASIGLHTMWNEHFGISIIEYMAAGLIPVANNSGGPKLDIVLPYNDEQTGFLATTKEEFAESMGEALGLSPTRQLRMRQTARDSVSDKFSEHTFGVRFIDSLRATMDQVALRRRG</sequence>
<keyword evidence="8 12" id="KW-0256">Endoplasmic reticulum</keyword>
<feature type="domain" description="ALG11 mannosyltransferase N-terminal" evidence="15">
    <location>
        <begin position="40"/>
        <end position="247"/>
    </location>
</feature>
<dbReference type="UniPathway" id="UPA00378"/>
<gene>
    <name evidence="16" type="ORF">BDK51DRAFT_23188</name>
</gene>
<evidence type="ECO:0000256" key="13">
    <source>
        <dbReference type="SAM" id="SignalP"/>
    </source>
</evidence>
<evidence type="ECO:0000256" key="4">
    <source>
        <dbReference type="ARBA" id="ARBA00022018"/>
    </source>
</evidence>
<evidence type="ECO:0000256" key="8">
    <source>
        <dbReference type="ARBA" id="ARBA00022824"/>
    </source>
</evidence>
<dbReference type="EMBL" id="KZ996863">
    <property type="protein sequence ID" value="RKO88213.1"/>
    <property type="molecule type" value="Genomic_DNA"/>
</dbReference>
<comment type="subcellular location">
    <subcellularLocation>
        <location evidence="1">Endoplasmic reticulum membrane</location>
        <topology evidence="1">Single-pass membrane protein</topology>
    </subcellularLocation>
</comment>
<comment type="function">
    <text evidence="12">GDP-Man:Man(3)GlcNAc(2)-PP-Dol alpha-1,2-mannosyltransferase that operates in the biosynthetic pathway of dolichol-linked oligosaccharides, the glycan precursors employed in protein asparagine (N)-glycosylation. The assembly of dolichol-linked oligosaccharides begins on the cytosolic side of the endoplasmic reticulum membrane and finishes in its lumen. The sequential addition of sugars to dolichol pyrophosphate produces dolichol-linked oligosaccharides containing fourteen sugars, including two GlcNAcs, nine mannoses and three glucoses. Once assembled, the oligosaccharide is transferred from the lipid to nascent proteins by oligosaccharyltransferases. Catalyzes, on the cytoplasmic face of the endoplasmic reticulum, the addition of the fourth and fifth mannose residues to the dolichol-linked oligosaccharide chain, to produce Man(5)GlcNAc(2)-PP-dolichol core oligosaccharide.</text>
</comment>
<comment type="catalytic activity">
    <reaction evidence="11 12">
        <text>an alpha-D-Man-(1-&gt;3)-[alpha-D-Man-(1-&gt;6)]-beta-D-Man-(1-&gt;4)-beta-D-GlcNAc-(1-&gt;4)-alpha-D-GlcNAc-diphospho-di-trans,poly-cis-dolichol + 2 GDP-alpha-D-mannose = an alpha-D-Man-(1-&gt;2)-alpha-D-Man-(1-&gt;2)-alpha-D-Man-(1-&gt;3)-[alpha-D-Man-(1-&gt;6)]-beta-D-Man-(1-&gt;4)-beta-D-GlcNAc-(1-&gt;4)-alpha-D-GlcNAc-diphospho-di-trans,poly-cis-dolichol + 2 GDP + 2 H(+)</text>
        <dbReference type="Rhea" id="RHEA:29523"/>
        <dbReference type="Rhea" id="RHEA-COMP:19515"/>
        <dbReference type="Rhea" id="RHEA-COMP:19516"/>
        <dbReference type="ChEBI" id="CHEBI:15378"/>
        <dbReference type="ChEBI" id="CHEBI:57527"/>
        <dbReference type="ChEBI" id="CHEBI:58189"/>
        <dbReference type="ChEBI" id="CHEBI:132511"/>
        <dbReference type="ChEBI" id="CHEBI:132515"/>
        <dbReference type="EC" id="2.4.1.131"/>
    </reaction>
    <physiologicalReaction direction="left-to-right" evidence="11 12">
        <dbReference type="Rhea" id="RHEA:29524"/>
    </physiologicalReaction>
</comment>
<dbReference type="InterPro" id="IPR038013">
    <property type="entry name" value="ALG11"/>
</dbReference>
<dbReference type="Pfam" id="PF00534">
    <property type="entry name" value="Glycos_transf_1"/>
    <property type="match status" value="1"/>
</dbReference>
<evidence type="ECO:0000313" key="16">
    <source>
        <dbReference type="EMBL" id="RKO88213.1"/>
    </source>
</evidence>
<keyword evidence="7" id="KW-0812">Transmembrane</keyword>
<reference evidence="17" key="1">
    <citation type="journal article" date="2018" name="Nat. Microbiol.">
        <title>Leveraging single-cell genomics to expand the fungal tree of life.</title>
        <authorList>
            <person name="Ahrendt S.R."/>
            <person name="Quandt C.A."/>
            <person name="Ciobanu D."/>
            <person name="Clum A."/>
            <person name="Salamov A."/>
            <person name="Andreopoulos B."/>
            <person name="Cheng J.F."/>
            <person name="Woyke T."/>
            <person name="Pelin A."/>
            <person name="Henrissat B."/>
            <person name="Reynolds N.K."/>
            <person name="Benny G.L."/>
            <person name="Smith M.E."/>
            <person name="James T.Y."/>
            <person name="Grigoriev I.V."/>
        </authorList>
    </citation>
    <scope>NUCLEOTIDE SEQUENCE [LARGE SCALE GENOMIC DNA]</scope>
</reference>
<evidence type="ECO:0000256" key="12">
    <source>
        <dbReference type="RuleBase" id="RU367051"/>
    </source>
</evidence>
<dbReference type="Proteomes" id="UP000269721">
    <property type="component" value="Unassembled WGS sequence"/>
</dbReference>
<dbReference type="Gene3D" id="3.40.50.2000">
    <property type="entry name" value="Glycogen Phosphorylase B"/>
    <property type="match status" value="1"/>
</dbReference>
<keyword evidence="17" id="KW-1185">Reference proteome</keyword>
<evidence type="ECO:0000256" key="2">
    <source>
        <dbReference type="ARBA" id="ARBA00004922"/>
    </source>
</evidence>
<evidence type="ECO:0000256" key="9">
    <source>
        <dbReference type="ARBA" id="ARBA00022989"/>
    </source>
</evidence>
<dbReference type="CDD" id="cd03806">
    <property type="entry name" value="GT4_ALG11-like"/>
    <property type="match status" value="1"/>
</dbReference>
<dbReference type="GO" id="GO:0005789">
    <property type="term" value="C:endoplasmic reticulum membrane"/>
    <property type="evidence" value="ECO:0007669"/>
    <property type="project" value="UniProtKB-SubCell"/>
</dbReference>
<comment type="pathway">
    <text evidence="2 12">Protein modification; protein glycosylation.</text>
</comment>
<evidence type="ECO:0000256" key="1">
    <source>
        <dbReference type="ARBA" id="ARBA00004389"/>
    </source>
</evidence>